<keyword evidence="8 9" id="KW-0472">Membrane</keyword>
<keyword evidence="15" id="KW-1185">Reference proteome</keyword>
<evidence type="ECO:0000256" key="3">
    <source>
        <dbReference type="ARBA" id="ARBA00022475"/>
    </source>
</evidence>
<feature type="transmembrane region" description="Helical" evidence="9">
    <location>
        <begin position="550"/>
        <end position="568"/>
    </location>
</feature>
<name>A0ABX0Z9E9_9ACTN</name>
<feature type="transmembrane region" description="Helical" evidence="9">
    <location>
        <begin position="497"/>
        <end position="522"/>
    </location>
</feature>
<keyword evidence="6 9" id="KW-1133">Transmembrane helix</keyword>
<comment type="caution">
    <text evidence="9">Lacks conserved residue(s) required for the propagation of feature annotation.</text>
</comment>
<dbReference type="Pfam" id="PF07549">
    <property type="entry name" value="Sec_GG"/>
    <property type="match status" value="1"/>
</dbReference>
<organism evidence="14 15">
    <name type="scientific">Micromonospora thermarum</name>
    <dbReference type="NCBI Taxonomy" id="2720024"/>
    <lineage>
        <taxon>Bacteria</taxon>
        <taxon>Bacillati</taxon>
        <taxon>Actinomycetota</taxon>
        <taxon>Actinomycetes</taxon>
        <taxon>Micromonosporales</taxon>
        <taxon>Micromonosporaceae</taxon>
        <taxon>Micromonospora</taxon>
    </lineage>
</organism>
<dbReference type="NCBIfam" id="TIGR01129">
    <property type="entry name" value="secD"/>
    <property type="match status" value="1"/>
</dbReference>
<feature type="domain" description="Protein export membrane protein SecD/SecF C-terminal" evidence="11">
    <location>
        <begin position="427"/>
        <end position="601"/>
    </location>
</feature>
<dbReference type="SUPFAM" id="SSF82866">
    <property type="entry name" value="Multidrug efflux transporter AcrB transmembrane domain"/>
    <property type="match status" value="1"/>
</dbReference>
<feature type="compositionally biased region" description="Low complexity" evidence="10">
    <location>
        <begin position="184"/>
        <end position="218"/>
    </location>
</feature>
<feature type="region of interest" description="Disordered" evidence="10">
    <location>
        <begin position="136"/>
        <end position="223"/>
    </location>
</feature>
<keyword evidence="5 9" id="KW-0653">Protein transport</keyword>
<feature type="transmembrane region" description="Helical" evidence="9">
    <location>
        <begin position="446"/>
        <end position="465"/>
    </location>
</feature>
<evidence type="ECO:0000256" key="5">
    <source>
        <dbReference type="ARBA" id="ARBA00022927"/>
    </source>
</evidence>
<dbReference type="Proteomes" id="UP000783871">
    <property type="component" value="Unassembled WGS sequence"/>
</dbReference>
<evidence type="ECO:0000256" key="1">
    <source>
        <dbReference type="ARBA" id="ARBA00004651"/>
    </source>
</evidence>
<dbReference type="PANTHER" id="PTHR30081:SF1">
    <property type="entry name" value="PROTEIN TRANSLOCASE SUBUNIT SECD"/>
    <property type="match status" value="1"/>
</dbReference>
<comment type="caution">
    <text evidence="14">The sequence shown here is derived from an EMBL/GenBank/DDBJ whole genome shotgun (WGS) entry which is preliminary data.</text>
</comment>
<comment type="subunit">
    <text evidence="9">Forms a complex with SecF. Part of the essential Sec protein translocation apparatus which comprises SecA, SecYEG and auxiliary proteins SecDF. Other proteins may also be involved.</text>
</comment>
<feature type="compositionally biased region" description="Low complexity" evidence="10">
    <location>
        <begin position="136"/>
        <end position="176"/>
    </location>
</feature>
<evidence type="ECO:0000256" key="6">
    <source>
        <dbReference type="ARBA" id="ARBA00022989"/>
    </source>
</evidence>
<dbReference type="Gene3D" id="3.30.70.3220">
    <property type="match status" value="1"/>
</dbReference>
<dbReference type="Pfam" id="PF02355">
    <property type="entry name" value="SecD_SecF_C"/>
    <property type="match status" value="1"/>
</dbReference>
<dbReference type="HAMAP" id="MF_01463_B">
    <property type="entry name" value="SecD_B"/>
    <property type="match status" value="1"/>
</dbReference>
<feature type="transmembrane region" description="Helical" evidence="9">
    <location>
        <begin position="472"/>
        <end position="491"/>
    </location>
</feature>
<keyword evidence="4 9" id="KW-0812">Transmembrane</keyword>
<dbReference type="PANTHER" id="PTHR30081">
    <property type="entry name" value="PROTEIN-EXPORT MEMBRANE PROTEIN SEC"/>
    <property type="match status" value="1"/>
</dbReference>
<protein>
    <recommendedName>
        <fullName evidence="9">Protein translocase subunit SecD</fullName>
    </recommendedName>
</protein>
<dbReference type="InterPro" id="IPR048631">
    <property type="entry name" value="SecD_1st"/>
</dbReference>
<gene>
    <name evidence="9 14" type="primary">secD</name>
    <name evidence="14" type="ORF">HCJ94_18205</name>
</gene>
<proteinExistence type="inferred from homology"/>
<evidence type="ECO:0000313" key="15">
    <source>
        <dbReference type="Proteomes" id="UP000783871"/>
    </source>
</evidence>
<accession>A0ABX0Z9E9</accession>
<feature type="domain" description="Protein translocase subunit SecDF P1" evidence="12">
    <location>
        <begin position="75"/>
        <end position="128"/>
    </location>
</feature>
<comment type="subcellular location">
    <subcellularLocation>
        <location evidence="1 9">Cell membrane</location>
        <topology evidence="1 9">Multi-pass membrane protein</topology>
    </subcellularLocation>
</comment>
<dbReference type="InterPro" id="IPR055344">
    <property type="entry name" value="SecD_SecF_C_bact"/>
</dbReference>
<evidence type="ECO:0000256" key="7">
    <source>
        <dbReference type="ARBA" id="ARBA00023010"/>
    </source>
</evidence>
<evidence type="ECO:0000256" key="4">
    <source>
        <dbReference type="ARBA" id="ARBA00022692"/>
    </source>
</evidence>
<dbReference type="InterPro" id="IPR022646">
    <property type="entry name" value="SecD/SecF_CS"/>
</dbReference>
<dbReference type="NCBIfam" id="TIGR00916">
    <property type="entry name" value="2A0604s01"/>
    <property type="match status" value="1"/>
</dbReference>
<evidence type="ECO:0000256" key="10">
    <source>
        <dbReference type="SAM" id="MobiDB-lite"/>
    </source>
</evidence>
<dbReference type="RefSeq" id="WP_168002223.1">
    <property type="nucleotide sequence ID" value="NZ_JAATEO010000019.1"/>
</dbReference>
<feature type="domain" description="SecDF P1 head subdomain" evidence="13">
    <location>
        <begin position="305"/>
        <end position="425"/>
    </location>
</feature>
<evidence type="ECO:0000259" key="12">
    <source>
        <dbReference type="Pfam" id="PF21760"/>
    </source>
</evidence>
<evidence type="ECO:0000313" key="14">
    <source>
        <dbReference type="EMBL" id="NJP33862.1"/>
    </source>
</evidence>
<feature type="transmembrane region" description="Helical" evidence="9">
    <location>
        <begin position="574"/>
        <end position="593"/>
    </location>
</feature>
<dbReference type="EMBL" id="JAATEO010000019">
    <property type="protein sequence ID" value="NJP33862.1"/>
    <property type="molecule type" value="Genomic_DNA"/>
</dbReference>
<keyword evidence="3 9" id="KW-1003">Cell membrane</keyword>
<dbReference type="Gene3D" id="3.30.1360.200">
    <property type="match status" value="1"/>
</dbReference>
<dbReference type="InterPro" id="IPR005791">
    <property type="entry name" value="SecD"/>
</dbReference>
<keyword evidence="7 9" id="KW-0811">Translocation</keyword>
<dbReference type="Pfam" id="PF22599">
    <property type="entry name" value="SecDF_P1_head"/>
    <property type="match status" value="1"/>
</dbReference>
<evidence type="ECO:0000259" key="13">
    <source>
        <dbReference type="Pfam" id="PF22599"/>
    </source>
</evidence>
<dbReference type="InterPro" id="IPR022813">
    <property type="entry name" value="SecD/SecF_arch_bac"/>
</dbReference>
<dbReference type="InterPro" id="IPR054384">
    <property type="entry name" value="SecDF_P1_head"/>
</dbReference>
<evidence type="ECO:0000256" key="2">
    <source>
        <dbReference type="ARBA" id="ARBA00022448"/>
    </source>
</evidence>
<keyword evidence="2 9" id="KW-0813">Transport</keyword>
<dbReference type="Gene3D" id="1.20.1640.10">
    <property type="entry name" value="Multidrug efflux transporter AcrB transmembrane domain"/>
    <property type="match status" value="1"/>
</dbReference>
<comment type="function">
    <text evidence="9">Part of the Sec protein translocase complex. Interacts with the SecYEG preprotein conducting channel. SecDF uses the proton motive force (PMF) to complete protein translocation after the ATP-dependent function of SecA.</text>
</comment>
<comment type="similarity">
    <text evidence="9">Belongs to the SecD/SecF family. SecD subfamily.</text>
</comment>
<evidence type="ECO:0000259" key="11">
    <source>
        <dbReference type="Pfam" id="PF02355"/>
    </source>
</evidence>
<sequence length="637" mass="66326">MAPPQGQMRPGRQLAVLGFIFVVLYLLVFFAGGASGSWKDRLEPKLGLDLVGGTRLTLEATNTVNGQPPTAENLEEARQIIENRVNAFGVAEAEVVTEGDRNIVVSLPGENRDLTEVGSAAELRFRKVLKVADGSGAAAAPAPSPTVTPSGTASPAPSGSATPTPSSSVKATPSPSGGQGGGAPAPSASATPSATASATPSAAAPSPSGSAQPVPASVEEQRKAVERKVGAAAWAAASGLQAPADLTTDPSLGEKLKPFASLSGREVAVLPAQMQFNVPQITCAQLDDRPPASISAPDQQVVACEDGALKYLLDQAKVLGTDVDDANAVLDQTNQWVVSLDFTGPGQEKWTNLTRESFNNEGQACDATALGDSGKCRVAVVLDNDVVSSPEIQGVLTGNSQITGNFTQRDASDLASTLRYGALPVTFEEAESQNVTATLGASHLRAGLLAAGIGMLLVIIYSFFYYRLLGSVIFLSLVLSALLVFGALVVLGRQIGFTLTLAGIAGMIVSLGVAADSFVIYFERLKDEIREGRSPRSAVPRAWIRARRTIISANAITLMSAVVLYIVSVGTVKGFAFALGLATVLDLVVVFLFRHPIMTMFARTRAFLSPRVSGLGRALPARTAEPAKPRNPRVKEA</sequence>
<reference evidence="14 15" key="1">
    <citation type="submission" date="2020-03" db="EMBL/GenBank/DDBJ databases">
        <title>WGS of actinomycetes isolated from Thailand.</title>
        <authorList>
            <person name="Thawai C."/>
        </authorList>
    </citation>
    <scope>NUCLEOTIDE SEQUENCE [LARGE SCALE GENOMIC DNA]</scope>
    <source>
        <strain evidence="14 15">HSS6-12</strain>
    </source>
</reference>
<dbReference type="InterPro" id="IPR048634">
    <property type="entry name" value="SecD_SecF_C"/>
</dbReference>
<evidence type="ECO:0000256" key="9">
    <source>
        <dbReference type="HAMAP-Rule" id="MF_01463"/>
    </source>
</evidence>
<dbReference type="Pfam" id="PF21760">
    <property type="entry name" value="SecD_1st"/>
    <property type="match status" value="1"/>
</dbReference>
<evidence type="ECO:0000256" key="8">
    <source>
        <dbReference type="ARBA" id="ARBA00023136"/>
    </source>
</evidence>